<evidence type="ECO:0000256" key="1">
    <source>
        <dbReference type="SAM" id="MobiDB-lite"/>
    </source>
</evidence>
<dbReference type="PANTHER" id="PTHR13283">
    <property type="entry name" value="KREV INTERACTION TRAPPED 1-RELATED"/>
    <property type="match status" value="1"/>
</dbReference>
<dbReference type="SMART" id="SM00295">
    <property type="entry name" value="B41"/>
    <property type="match status" value="1"/>
</dbReference>
<dbReference type="GO" id="GO:2000114">
    <property type="term" value="P:regulation of establishment of cell polarity"/>
    <property type="evidence" value="ECO:0007669"/>
    <property type="project" value="TreeGrafter"/>
</dbReference>
<dbReference type="AlphaFoldDB" id="A0A0L0DA05"/>
<protein>
    <recommendedName>
        <fullName evidence="2">FERM domain-containing protein</fullName>
    </recommendedName>
</protein>
<dbReference type="InterPro" id="IPR051594">
    <property type="entry name" value="KRIT1/FRMD8"/>
</dbReference>
<dbReference type="InterPro" id="IPR035963">
    <property type="entry name" value="FERM_2"/>
</dbReference>
<accession>A0A0L0DA05</accession>
<dbReference type="Gene3D" id="1.20.80.10">
    <property type="match status" value="1"/>
</dbReference>
<evidence type="ECO:0000313" key="4">
    <source>
        <dbReference type="Proteomes" id="UP000054408"/>
    </source>
</evidence>
<keyword evidence="4" id="KW-1185">Reference proteome</keyword>
<dbReference type="Pfam" id="PF00373">
    <property type="entry name" value="FERM_M"/>
    <property type="match status" value="1"/>
</dbReference>
<dbReference type="InterPro" id="IPR000299">
    <property type="entry name" value="FERM_domain"/>
</dbReference>
<feature type="domain" description="FERM" evidence="2">
    <location>
        <begin position="159"/>
        <end position="534"/>
    </location>
</feature>
<dbReference type="InterPro" id="IPR014352">
    <property type="entry name" value="FERM/acyl-CoA-bd_prot_sf"/>
</dbReference>
<sequence>MVSGHRLHKLRECVEAFKLRSSTCAGCGAVDEAATLVEPKTGLFCHKTVDCLSALKAKLAASCSSHGSSSATGDGDDDAPVARPPTDGSVSSDGSDDSDSSDVDDDAGGFTSSDGAATEAGAQAQTAAPSSVAEAKACAAARPTRSTSAHQGSGLVLPALLKVHLLNGSSKLFPVDQLRVRHADAQLTAGHVFEAMAEKIGLERREYALFALFAATDEEATAVSFDVVLPPALRLDDLWAHFDAAVHMLRGTQARDSALPFVPLLYLRARPGLAVDDQRKAASRAALTLLFEETLSAVLTSQVILPKSELITLGALLIQLYYGDHDKKKHLPGFFRAPSLLAELLPRHVLASSSFVSKQAAWEKKMFKAHSKLVGYPPLLAKLAYDEHVRSLAPWLGAVLLPVSVESADPSLGKALAGPLILAVRDDTLFFISTPDPSGLVVSASTAGIRLDRPSASLVLASGEVVTFAPRPINDIVFAFLAQARDAAPRIGADLDLTASTPAHRARSATIAVASPAALCAAIASAIPASYAYL</sequence>
<dbReference type="RefSeq" id="XP_013758686.1">
    <property type="nucleotide sequence ID" value="XM_013903232.1"/>
</dbReference>
<dbReference type="InterPro" id="IPR019748">
    <property type="entry name" value="FERM_central"/>
</dbReference>
<dbReference type="SUPFAM" id="SSF47031">
    <property type="entry name" value="Second domain of FERM"/>
    <property type="match status" value="1"/>
</dbReference>
<feature type="region of interest" description="Disordered" evidence="1">
    <location>
        <begin position="66"/>
        <end position="128"/>
    </location>
</feature>
<dbReference type="PROSITE" id="PS50057">
    <property type="entry name" value="FERM_3"/>
    <property type="match status" value="1"/>
</dbReference>
<organism evidence="3 4">
    <name type="scientific">Thecamonas trahens ATCC 50062</name>
    <dbReference type="NCBI Taxonomy" id="461836"/>
    <lineage>
        <taxon>Eukaryota</taxon>
        <taxon>Apusozoa</taxon>
        <taxon>Apusomonadida</taxon>
        <taxon>Apusomonadidae</taxon>
        <taxon>Thecamonas</taxon>
    </lineage>
</organism>
<evidence type="ECO:0000313" key="3">
    <source>
        <dbReference type="EMBL" id="KNC48113.1"/>
    </source>
</evidence>
<dbReference type="EMBL" id="GL349450">
    <property type="protein sequence ID" value="KNC48113.1"/>
    <property type="molecule type" value="Genomic_DNA"/>
</dbReference>
<dbReference type="Proteomes" id="UP000054408">
    <property type="component" value="Unassembled WGS sequence"/>
</dbReference>
<dbReference type="CDD" id="cd14473">
    <property type="entry name" value="FERM_B-lobe"/>
    <property type="match status" value="1"/>
</dbReference>
<evidence type="ECO:0000259" key="2">
    <source>
        <dbReference type="PROSITE" id="PS50057"/>
    </source>
</evidence>
<feature type="compositionally biased region" description="Low complexity" evidence="1">
    <location>
        <begin position="115"/>
        <end position="128"/>
    </location>
</feature>
<dbReference type="GO" id="GO:0045454">
    <property type="term" value="P:cell redox homeostasis"/>
    <property type="evidence" value="ECO:0007669"/>
    <property type="project" value="TreeGrafter"/>
</dbReference>
<dbReference type="GeneID" id="25563890"/>
<dbReference type="InterPro" id="IPR019749">
    <property type="entry name" value="Band_41_domain"/>
</dbReference>
<feature type="compositionally biased region" description="Acidic residues" evidence="1">
    <location>
        <begin position="94"/>
        <end position="107"/>
    </location>
</feature>
<dbReference type="OrthoDB" id="10262320at2759"/>
<proteinExistence type="predicted"/>
<dbReference type="PANTHER" id="PTHR13283:SF11">
    <property type="entry name" value="KREV INTERACTION TRAPPED PROTEIN 1"/>
    <property type="match status" value="1"/>
</dbReference>
<dbReference type="GO" id="GO:0005886">
    <property type="term" value="C:plasma membrane"/>
    <property type="evidence" value="ECO:0007669"/>
    <property type="project" value="TreeGrafter"/>
</dbReference>
<reference evidence="3 4" key="1">
    <citation type="submission" date="2010-05" db="EMBL/GenBank/DDBJ databases">
        <title>The Genome Sequence of Thecamonas trahens ATCC 50062.</title>
        <authorList>
            <consortium name="The Broad Institute Genome Sequencing Platform"/>
            <person name="Russ C."/>
            <person name="Cuomo C."/>
            <person name="Shea T."/>
            <person name="Young S.K."/>
            <person name="Zeng Q."/>
            <person name="Koehrsen M."/>
            <person name="Haas B."/>
            <person name="Borodovsky M."/>
            <person name="Guigo R."/>
            <person name="Alvarado L."/>
            <person name="Berlin A."/>
            <person name="Bochicchio J."/>
            <person name="Borenstein D."/>
            <person name="Chapman S."/>
            <person name="Chen Z."/>
            <person name="Freedman E."/>
            <person name="Gellesch M."/>
            <person name="Goldberg J."/>
            <person name="Griggs A."/>
            <person name="Gujja S."/>
            <person name="Heilman E."/>
            <person name="Heiman D."/>
            <person name="Hepburn T."/>
            <person name="Howarth C."/>
            <person name="Jen D."/>
            <person name="Larson L."/>
            <person name="Mehta T."/>
            <person name="Park D."/>
            <person name="Pearson M."/>
            <person name="Roberts A."/>
            <person name="Saif S."/>
            <person name="Shenoy N."/>
            <person name="Sisk P."/>
            <person name="Stolte C."/>
            <person name="Sykes S."/>
            <person name="Thomson T."/>
            <person name="Walk T."/>
            <person name="White J."/>
            <person name="Yandava C."/>
            <person name="Burger G."/>
            <person name="Gray M.W."/>
            <person name="Holland P.W.H."/>
            <person name="King N."/>
            <person name="Lang F.B.F."/>
            <person name="Roger A.J."/>
            <person name="Ruiz-Trillo I."/>
            <person name="Lander E."/>
            <person name="Nusbaum C."/>
        </authorList>
    </citation>
    <scope>NUCLEOTIDE SEQUENCE [LARGE SCALE GENOMIC DNA]</scope>
    <source>
        <strain evidence="3 4">ATCC 50062</strain>
    </source>
</reference>
<gene>
    <name evidence="3" type="ORF">AMSG_04343</name>
</gene>
<dbReference type="CDD" id="cd01765">
    <property type="entry name" value="FERM_F0_F1"/>
    <property type="match status" value="1"/>
</dbReference>
<name>A0A0L0DA05_THETB</name>